<accession>A0A0J9Y6G4</accession>
<organism evidence="1">
    <name type="scientific">Brugia malayi</name>
    <name type="common">Filarial nematode worm</name>
    <dbReference type="NCBI Taxonomy" id="6279"/>
    <lineage>
        <taxon>Eukaryota</taxon>
        <taxon>Metazoa</taxon>
        <taxon>Ecdysozoa</taxon>
        <taxon>Nematoda</taxon>
        <taxon>Chromadorea</taxon>
        <taxon>Rhabditida</taxon>
        <taxon>Spirurina</taxon>
        <taxon>Spiruromorpha</taxon>
        <taxon>Filarioidea</taxon>
        <taxon>Onchocercidae</taxon>
        <taxon>Brugia</taxon>
    </lineage>
</organism>
<dbReference type="Gene3D" id="3.30.505.10">
    <property type="entry name" value="SH2 domain"/>
    <property type="match status" value="1"/>
</dbReference>
<evidence type="ECO:0000313" key="2">
    <source>
        <dbReference type="WormBase" id="Bm8408"/>
    </source>
</evidence>
<dbReference type="InterPro" id="IPR036860">
    <property type="entry name" value="SH2_dom_sf"/>
</dbReference>
<reference evidence="1" key="1">
    <citation type="journal article" date="2007" name="Science">
        <title>Draft genome of the filarial nematode parasite Brugia malayi.</title>
        <authorList>
            <person name="Ghedin E."/>
            <person name="Wang S."/>
            <person name="Spiro D."/>
            <person name="Caler E."/>
            <person name="Zhao Q."/>
            <person name="Crabtree J."/>
            <person name="Allen J.E."/>
            <person name="Delcher A.L."/>
            <person name="Guiliano D.B."/>
            <person name="Miranda-Saavedra D."/>
            <person name="Angiuoli S.V."/>
            <person name="Creasy T."/>
            <person name="Amedeo P."/>
            <person name="Haas B."/>
            <person name="El-Sayed N.M."/>
            <person name="Wortman J.R."/>
            <person name="Feldblyum T."/>
            <person name="Tallon L."/>
            <person name="Schatz M."/>
            <person name="Shumway M."/>
            <person name="Koo H."/>
            <person name="Salzberg S.L."/>
            <person name="Schobel S."/>
            <person name="Pertea M."/>
            <person name="Pop M."/>
            <person name="White O."/>
            <person name="Barton G.J."/>
            <person name="Carlow C.K."/>
            <person name="Crawford M.J."/>
            <person name="Daub J."/>
            <person name="Dimmic M.W."/>
            <person name="Estes C.F."/>
            <person name="Foster J.M."/>
            <person name="Ganatra M."/>
            <person name="Gregory W.F."/>
            <person name="Johnson N.M."/>
            <person name="Jin J."/>
            <person name="Komuniecki R."/>
            <person name="Korf I."/>
            <person name="Kumar S."/>
            <person name="Laney S."/>
            <person name="Li B.W."/>
            <person name="Li W."/>
            <person name="Lindblom T.H."/>
            <person name="Lustigman S."/>
            <person name="Ma D."/>
            <person name="Maina C.V."/>
            <person name="Martin D.M."/>
            <person name="McCarter J.P."/>
            <person name="McReynolds L."/>
            <person name="Mitreva M."/>
            <person name="Nutman T.B."/>
            <person name="Parkinson J."/>
            <person name="Peregrin-Alvarez J.M."/>
            <person name="Poole C."/>
            <person name="Ren Q."/>
            <person name="Saunders L."/>
            <person name="Sluder A.E."/>
            <person name="Smith K."/>
            <person name="Stanke M."/>
            <person name="Unnasch T.R."/>
            <person name="Ware J."/>
            <person name="Wei A.D."/>
            <person name="Weil G."/>
            <person name="Williams D.J."/>
            <person name="Zhang Y."/>
            <person name="Williams S.A."/>
            <person name="Fraser-Liggett C."/>
            <person name="Slatko B."/>
            <person name="Blaxter M.L."/>
            <person name="Scott A.L."/>
        </authorList>
    </citation>
    <scope>NUCLEOTIDE SEQUENCE</scope>
    <source>
        <strain evidence="1">FR3</strain>
    </source>
</reference>
<dbReference type="WormBase" id="Bm8408">
    <property type="protein sequence ID" value="BM17436"/>
    <property type="gene ID" value="WBGene00228669"/>
</dbReference>
<dbReference type="AlphaFoldDB" id="A0A0J9Y6G4"/>
<sequence length="171" mass="19954">MSTSTVRIFEERMDPDLRNRKILHGYMPLADAKTVLTKEGQLVCVLSVYHNGEVITVCINRMNKLYFFNDDYKDHSIGSLLHWHQNTKTPVTPKQIVLKNPIFLASWNLMPSCIVRLLRDISECYRMRTYEVLVCVEKEKIQAAAMLLTSKQLVIESRKQFLAEARIFIYI</sequence>
<protein>
    <submittedName>
        <fullName evidence="1">Bm8408</fullName>
    </submittedName>
</protein>
<reference evidence="1" key="2">
    <citation type="submission" date="2012-12" db="EMBL/GenBank/DDBJ databases">
        <authorList>
            <person name="Gao Y.W."/>
            <person name="Fan S.T."/>
            <person name="Sun H.T."/>
            <person name="Wang Z."/>
            <person name="Gao X.L."/>
            <person name="Li Y.G."/>
            <person name="Wang T.C."/>
            <person name="Zhang K."/>
            <person name="Xu W.W."/>
            <person name="Yu Z.J."/>
            <person name="Xia X.Z."/>
        </authorList>
    </citation>
    <scope>NUCLEOTIDE SEQUENCE</scope>
    <source>
        <strain evidence="1">FR3</strain>
    </source>
</reference>
<dbReference type="EMBL" id="LN856220">
    <property type="protein sequence ID" value="CDQ03309.1"/>
    <property type="molecule type" value="Genomic_DNA"/>
</dbReference>
<name>A0A0J9Y6G4_BRUMA</name>
<dbReference type="SUPFAM" id="SSF55550">
    <property type="entry name" value="SH2 domain"/>
    <property type="match status" value="1"/>
</dbReference>
<evidence type="ECO:0000313" key="1">
    <source>
        <dbReference type="EMBL" id="CDQ03309.1"/>
    </source>
</evidence>
<proteinExistence type="predicted"/>
<gene>
    <name evidence="1 2" type="ORF">Bm8408</name>
    <name evidence="1" type="ORF">BM_Bm8408</name>
</gene>